<evidence type="ECO:0000313" key="2">
    <source>
        <dbReference type="EMBL" id="MBW0472185.1"/>
    </source>
</evidence>
<keyword evidence="3" id="KW-1185">Reference proteome</keyword>
<feature type="compositionally biased region" description="Basic and acidic residues" evidence="1">
    <location>
        <begin position="7"/>
        <end position="17"/>
    </location>
</feature>
<dbReference type="Proteomes" id="UP000765509">
    <property type="component" value="Unassembled WGS sequence"/>
</dbReference>
<dbReference type="AlphaFoldDB" id="A0A9Q3BWT9"/>
<proteinExistence type="predicted"/>
<dbReference type="EMBL" id="AVOT02002998">
    <property type="protein sequence ID" value="MBW0472185.1"/>
    <property type="molecule type" value="Genomic_DNA"/>
</dbReference>
<comment type="caution">
    <text evidence="2">The sequence shown here is derived from an EMBL/GenBank/DDBJ whole genome shotgun (WGS) entry which is preliminary data.</text>
</comment>
<reference evidence="2" key="1">
    <citation type="submission" date="2021-03" db="EMBL/GenBank/DDBJ databases">
        <title>Draft genome sequence of rust myrtle Austropuccinia psidii MF-1, a brazilian biotype.</title>
        <authorList>
            <person name="Quecine M.C."/>
            <person name="Pachon D.M.R."/>
            <person name="Bonatelli M.L."/>
            <person name="Correr F.H."/>
            <person name="Franceschini L.M."/>
            <person name="Leite T.F."/>
            <person name="Margarido G.R.A."/>
            <person name="Almeida C.A."/>
            <person name="Ferrarezi J.A."/>
            <person name="Labate C.A."/>
        </authorList>
    </citation>
    <scope>NUCLEOTIDE SEQUENCE</scope>
    <source>
        <strain evidence="2">MF-1</strain>
    </source>
</reference>
<accession>A0A9Q3BWT9</accession>
<evidence type="ECO:0000256" key="1">
    <source>
        <dbReference type="SAM" id="MobiDB-lite"/>
    </source>
</evidence>
<protein>
    <submittedName>
        <fullName evidence="2">Uncharacterized protein</fullName>
    </submittedName>
</protein>
<name>A0A9Q3BWT9_9BASI</name>
<evidence type="ECO:0000313" key="3">
    <source>
        <dbReference type="Proteomes" id="UP000765509"/>
    </source>
</evidence>
<gene>
    <name evidence="2" type="ORF">O181_011900</name>
</gene>
<dbReference type="OrthoDB" id="2268893at2759"/>
<feature type="region of interest" description="Disordered" evidence="1">
    <location>
        <begin position="1"/>
        <end position="27"/>
    </location>
</feature>
<organism evidence="2 3">
    <name type="scientific">Austropuccinia psidii MF-1</name>
    <dbReference type="NCBI Taxonomy" id="1389203"/>
    <lineage>
        <taxon>Eukaryota</taxon>
        <taxon>Fungi</taxon>
        <taxon>Dikarya</taxon>
        <taxon>Basidiomycota</taxon>
        <taxon>Pucciniomycotina</taxon>
        <taxon>Pucciniomycetes</taxon>
        <taxon>Pucciniales</taxon>
        <taxon>Sphaerophragmiaceae</taxon>
        <taxon>Austropuccinia</taxon>
    </lineage>
</organism>
<sequence>MEDFTESSDHRLKKSDEENLTTHTQQSIAQAQESGAYELKRVMSSRHIQVNYLLRYYLVILLDDLNRWRDCLSTPLNIDFLSAPILEKFNSDPNRALFVSFYHFPLKTGTGLFLGTAPGLAEGGPIGLLLAYTIMGTS</sequence>